<protein>
    <submittedName>
        <fullName evidence="1">Uncharacterized protein</fullName>
    </submittedName>
</protein>
<name>A0A7M5TYS3_9CNID</name>
<reference evidence="1" key="1">
    <citation type="submission" date="2021-01" db="UniProtKB">
        <authorList>
            <consortium name="EnsemblMetazoa"/>
        </authorList>
    </citation>
    <scope>IDENTIFICATION</scope>
</reference>
<dbReference type="EnsemblMetazoa" id="CLYHEMT003674.1">
    <property type="protein sequence ID" value="CLYHEMP003674.1"/>
    <property type="gene ID" value="CLYHEMG003674"/>
</dbReference>
<accession>A0A7M5TYS3</accession>
<organism evidence="1 2">
    <name type="scientific">Clytia hemisphaerica</name>
    <dbReference type="NCBI Taxonomy" id="252671"/>
    <lineage>
        <taxon>Eukaryota</taxon>
        <taxon>Metazoa</taxon>
        <taxon>Cnidaria</taxon>
        <taxon>Hydrozoa</taxon>
        <taxon>Hydroidolina</taxon>
        <taxon>Leptothecata</taxon>
        <taxon>Obeliida</taxon>
        <taxon>Clytiidae</taxon>
        <taxon>Clytia</taxon>
    </lineage>
</organism>
<proteinExistence type="predicted"/>
<sequence>MESQLLQKKEKMNAASYVLDIEVGKLGGALTGGAGSAATQAATTGGKIAAGAVLGAVAQTGSSAIVEGANVAKHRLAGDEEYKFNGHALWAGAATGALGGAAAGISGAVANKAADKFGQVASRGVAKAVTRASTETIVGVGDSAIRQGARVAAGEKFDGSALWKGALSGAAGSAISSTSRNLDDKAASVATNLNLNRGTGKVVSRVAAGAVSGVTKAGISTIGNKDENLSSTLIMGAVTESAAYAKNNRATKERKARRVDWKIQRNLDQSEKNKQISLNESFAQCNNGIMNKKN</sequence>
<evidence type="ECO:0000313" key="1">
    <source>
        <dbReference type="EnsemblMetazoa" id="CLYHEMP003674.1"/>
    </source>
</evidence>
<evidence type="ECO:0000313" key="2">
    <source>
        <dbReference type="Proteomes" id="UP000594262"/>
    </source>
</evidence>
<dbReference type="Proteomes" id="UP000594262">
    <property type="component" value="Unplaced"/>
</dbReference>
<dbReference type="AlphaFoldDB" id="A0A7M5TYS3"/>
<keyword evidence="2" id="KW-1185">Reference proteome</keyword>